<protein>
    <submittedName>
        <fullName evidence="5">Pyruvate dehydrogenase E1 component subunit beta</fullName>
    </submittedName>
</protein>
<dbReference type="PANTHER" id="PTHR43257">
    <property type="entry name" value="PYRUVATE DEHYDROGENASE E1 COMPONENT BETA SUBUNIT"/>
    <property type="match status" value="1"/>
</dbReference>
<dbReference type="InterPro" id="IPR033248">
    <property type="entry name" value="Transketolase_C"/>
</dbReference>
<dbReference type="eggNOG" id="COG0022">
    <property type="taxonomic scope" value="Bacteria"/>
</dbReference>
<evidence type="ECO:0000256" key="2">
    <source>
        <dbReference type="ARBA" id="ARBA00023002"/>
    </source>
</evidence>
<dbReference type="SMART" id="SM00861">
    <property type="entry name" value="Transket_pyr"/>
    <property type="match status" value="1"/>
</dbReference>
<dbReference type="GO" id="GO:0016491">
    <property type="term" value="F:oxidoreductase activity"/>
    <property type="evidence" value="ECO:0007669"/>
    <property type="project" value="UniProtKB-KW"/>
</dbReference>
<accession>A0A059FNV0</accession>
<dbReference type="Gene3D" id="3.40.50.920">
    <property type="match status" value="1"/>
</dbReference>
<dbReference type="Gene3D" id="3.40.50.970">
    <property type="match status" value="1"/>
</dbReference>
<dbReference type="SUPFAM" id="SSF52922">
    <property type="entry name" value="TK C-terminal domain-like"/>
    <property type="match status" value="1"/>
</dbReference>
<evidence type="ECO:0000313" key="6">
    <source>
        <dbReference type="Proteomes" id="UP000025171"/>
    </source>
</evidence>
<dbReference type="FunFam" id="3.40.50.970:FF:000001">
    <property type="entry name" value="Pyruvate dehydrogenase E1 beta subunit"/>
    <property type="match status" value="1"/>
</dbReference>
<keyword evidence="5" id="KW-0670">Pyruvate</keyword>
<feature type="domain" description="Transketolase-like pyrimidine-binding" evidence="4">
    <location>
        <begin position="8"/>
        <end position="178"/>
    </location>
</feature>
<dbReference type="SUPFAM" id="SSF52518">
    <property type="entry name" value="Thiamin diphosphate-binding fold (THDP-binding)"/>
    <property type="match status" value="1"/>
</dbReference>
<dbReference type="STRING" id="1280950.HJO_08839"/>
<evidence type="ECO:0000256" key="1">
    <source>
        <dbReference type="ARBA" id="ARBA00001964"/>
    </source>
</evidence>
<dbReference type="InterPro" id="IPR009014">
    <property type="entry name" value="Transketo_C/PFOR_II"/>
</dbReference>
<proteinExistence type="predicted"/>
<dbReference type="Pfam" id="PF02779">
    <property type="entry name" value="Transket_pyr"/>
    <property type="match status" value="1"/>
</dbReference>
<dbReference type="InterPro" id="IPR005475">
    <property type="entry name" value="Transketolase-like_Pyr-bd"/>
</dbReference>
<evidence type="ECO:0000313" key="5">
    <source>
        <dbReference type="EMBL" id="KCZ92128.1"/>
    </source>
</evidence>
<keyword evidence="2" id="KW-0560">Oxidoreductase</keyword>
<dbReference type="NCBIfam" id="NF006667">
    <property type="entry name" value="PRK09212.1"/>
    <property type="match status" value="1"/>
</dbReference>
<dbReference type="Proteomes" id="UP000025171">
    <property type="component" value="Unassembled WGS sequence"/>
</dbReference>
<dbReference type="RefSeq" id="WP_035616284.1">
    <property type="nucleotide sequence ID" value="NZ_ARYK01000004.1"/>
</dbReference>
<dbReference type="OrthoDB" id="9780894at2"/>
<sequence length="323" mass="35036">MRNSVQKLSYLQAIIEAEREEMQRDENVILMGEDIAVYGAQSLVEEFGEKRMRNTPISENSFVGVGVGAALTGLRPIVDLTIASFCYLASDQIINQAAKLRFMTGAQLKVPLVVRTSTFYNNRTAAQHADRPYPLFMNTPGLKVLAPATASDAKGLLKAAIRDDDPVIFFEDINLWGKKEDVSTDVDLLVPIGKAAVKRSGSDLTIVSVAGCLPHALAAAEVLAGEGINAEVIDLRTIVPMDKETILTSVAKTGRLVIVDNSHKVGSVASEIAAVVSEEAFESLRKPIQRVATPQVHIPYNGALEKRLFASKDRILEAVRVII</sequence>
<dbReference type="FunFam" id="3.40.50.920:FF:000001">
    <property type="entry name" value="Pyruvate dehydrogenase E1 beta subunit"/>
    <property type="match status" value="1"/>
</dbReference>
<dbReference type="EMBL" id="ARYK01000004">
    <property type="protein sequence ID" value="KCZ92128.1"/>
    <property type="molecule type" value="Genomic_DNA"/>
</dbReference>
<comment type="cofactor">
    <cofactor evidence="1">
        <name>thiamine diphosphate</name>
        <dbReference type="ChEBI" id="CHEBI:58937"/>
    </cofactor>
</comment>
<name>A0A059FNV0_9PROT</name>
<dbReference type="Pfam" id="PF02780">
    <property type="entry name" value="Transketolase_C"/>
    <property type="match status" value="1"/>
</dbReference>
<reference evidence="5 6" key="1">
    <citation type="journal article" date="2014" name="Antonie Van Leeuwenhoek">
        <title>Hyphomonas beringensis sp. nov. and Hyphomonas chukchiensis sp. nov., isolated from surface seawater of the Bering Sea and Chukchi Sea.</title>
        <authorList>
            <person name="Li C."/>
            <person name="Lai Q."/>
            <person name="Li G."/>
            <person name="Dong C."/>
            <person name="Wang J."/>
            <person name="Liao Y."/>
            <person name="Shao Z."/>
        </authorList>
    </citation>
    <scope>NUCLEOTIDE SEQUENCE [LARGE SCALE GENOMIC DNA]</scope>
    <source>
        <strain evidence="5 6">MHS-2</strain>
    </source>
</reference>
<gene>
    <name evidence="5" type="ORF">HJO_08839</name>
</gene>
<dbReference type="PANTHER" id="PTHR43257:SF2">
    <property type="entry name" value="PYRUVATE DEHYDROGENASE E1 COMPONENT SUBUNIT BETA"/>
    <property type="match status" value="1"/>
</dbReference>
<dbReference type="PATRIC" id="fig|1280950.3.peg.1769"/>
<dbReference type="CDD" id="cd07036">
    <property type="entry name" value="TPP_PYR_E1-PDHc-beta_like"/>
    <property type="match status" value="1"/>
</dbReference>
<keyword evidence="3" id="KW-0786">Thiamine pyrophosphate</keyword>
<dbReference type="AlphaFoldDB" id="A0A059FNV0"/>
<evidence type="ECO:0000259" key="4">
    <source>
        <dbReference type="SMART" id="SM00861"/>
    </source>
</evidence>
<evidence type="ECO:0000256" key="3">
    <source>
        <dbReference type="ARBA" id="ARBA00023052"/>
    </source>
</evidence>
<dbReference type="InterPro" id="IPR029061">
    <property type="entry name" value="THDP-binding"/>
</dbReference>
<keyword evidence="6" id="KW-1185">Reference proteome</keyword>
<organism evidence="5 6">
    <name type="scientific">Hyphomonas johnsonii MHS-2</name>
    <dbReference type="NCBI Taxonomy" id="1280950"/>
    <lineage>
        <taxon>Bacteria</taxon>
        <taxon>Pseudomonadati</taxon>
        <taxon>Pseudomonadota</taxon>
        <taxon>Alphaproteobacteria</taxon>
        <taxon>Hyphomonadales</taxon>
        <taxon>Hyphomonadaceae</taxon>
        <taxon>Hyphomonas</taxon>
    </lineage>
</organism>
<comment type="caution">
    <text evidence="5">The sequence shown here is derived from an EMBL/GenBank/DDBJ whole genome shotgun (WGS) entry which is preliminary data.</text>
</comment>